<dbReference type="Proteomes" id="UP000066624">
    <property type="component" value="Chromosome"/>
</dbReference>
<dbReference type="RefSeq" id="WP_049726772.1">
    <property type="nucleotide sequence ID" value="NZ_CP012154.1"/>
</dbReference>
<evidence type="ECO:0000313" key="2">
    <source>
        <dbReference type="Proteomes" id="UP000066624"/>
    </source>
</evidence>
<dbReference type="STRING" id="1579979.WM2015_2917"/>
<proteinExistence type="predicted"/>
<dbReference type="Pfam" id="PF07566">
    <property type="entry name" value="DUF1543"/>
    <property type="match status" value="2"/>
</dbReference>
<dbReference type="InterPro" id="IPR011440">
    <property type="entry name" value="DUF1543"/>
</dbReference>
<sequence>MTSTDPSTAPTLFAVLLGGRAPGCKVELHDVAFAVGSDLDSLHEQLLDQWFGQARGLHVDAYQALDRIDGYRIELRKDAAAKGPKLYFINIGGYAANEFAEQHAYGFLAAENKTDAKQRARATLLPGRIEVHKDDLYEVDDCLALESVGGWHVHLIADEQARAREVVNGYAPLPKRTIDAWLAARGAA</sequence>
<dbReference type="OrthoDB" id="850243at2"/>
<organism evidence="1 2">
    <name type="scientific">Wenzhouxiangella marina</name>
    <dbReference type="NCBI Taxonomy" id="1579979"/>
    <lineage>
        <taxon>Bacteria</taxon>
        <taxon>Pseudomonadati</taxon>
        <taxon>Pseudomonadota</taxon>
        <taxon>Gammaproteobacteria</taxon>
        <taxon>Chromatiales</taxon>
        <taxon>Wenzhouxiangellaceae</taxon>
        <taxon>Wenzhouxiangella</taxon>
    </lineage>
</organism>
<protein>
    <submittedName>
        <fullName evidence="1">Uncharacterized protein</fullName>
    </submittedName>
</protein>
<reference evidence="1 2" key="1">
    <citation type="submission" date="2015-07" db="EMBL/GenBank/DDBJ databases">
        <authorList>
            <person name="Noorani M."/>
        </authorList>
    </citation>
    <scope>NUCLEOTIDE SEQUENCE [LARGE SCALE GENOMIC DNA]</scope>
    <source>
        <strain evidence="1 2">KCTC 42284</strain>
    </source>
</reference>
<evidence type="ECO:0000313" key="1">
    <source>
        <dbReference type="EMBL" id="AKS43274.1"/>
    </source>
</evidence>
<dbReference type="Gene3D" id="3.10.20.10">
    <property type="match status" value="2"/>
</dbReference>
<gene>
    <name evidence="1" type="ORF">WM2015_2917</name>
</gene>
<name>A0A0K0Y009_9GAMM</name>
<dbReference type="AlphaFoldDB" id="A0A0K0Y009"/>
<dbReference type="KEGG" id="wma:WM2015_2917"/>
<keyword evidence="2" id="KW-1185">Reference proteome</keyword>
<dbReference type="EMBL" id="CP012154">
    <property type="protein sequence ID" value="AKS43274.1"/>
    <property type="molecule type" value="Genomic_DNA"/>
</dbReference>
<accession>A0A0K0Y009</accession>